<dbReference type="eggNOG" id="COG1316">
    <property type="taxonomic scope" value="Bacteria"/>
</dbReference>
<dbReference type="STRING" id="1125725.HMPREF1325_1801"/>
<evidence type="ECO:0000256" key="1">
    <source>
        <dbReference type="ARBA" id="ARBA00006068"/>
    </source>
</evidence>
<feature type="domain" description="LytR/CpsA/Psr regulator C-terminal" evidence="4">
    <location>
        <begin position="307"/>
        <end position="398"/>
    </location>
</feature>
<proteinExistence type="inferred from homology"/>
<evidence type="ECO:0000313" key="6">
    <source>
        <dbReference type="EMBL" id="ERK00481.1"/>
    </source>
</evidence>
<accession>U2L811</accession>
<comment type="caution">
    <text evidence="5">The sequence shown here is derived from an EMBL/GenBank/DDBJ whole genome shotgun (WGS) entry which is preliminary data.</text>
</comment>
<gene>
    <name evidence="6" type="ORF">HMPREF0860_1095</name>
    <name evidence="5" type="ORF">HMPREF1325_1801</name>
</gene>
<dbReference type="PANTHER" id="PTHR33392:SF6">
    <property type="entry name" value="POLYISOPRENYL-TEICHOIC ACID--PEPTIDOGLYCAN TEICHOIC ACID TRANSFERASE TAGU"/>
    <property type="match status" value="1"/>
</dbReference>
<keyword evidence="8" id="KW-1185">Reference proteome</keyword>
<dbReference type="Pfam" id="PF13399">
    <property type="entry name" value="LytR_C"/>
    <property type="match status" value="1"/>
</dbReference>
<dbReference type="AlphaFoldDB" id="U2L811"/>
<dbReference type="Gene3D" id="3.40.630.190">
    <property type="entry name" value="LCP protein"/>
    <property type="match status" value="1"/>
</dbReference>
<dbReference type="Proteomes" id="UP000016412">
    <property type="component" value="Unassembled WGS sequence"/>
</dbReference>
<dbReference type="PATRIC" id="fig|1125725.3.peg.56"/>
<dbReference type="InterPro" id="IPR004474">
    <property type="entry name" value="LytR_CpsA_psr"/>
</dbReference>
<keyword evidence="2" id="KW-0812">Transmembrane</keyword>
<dbReference type="InterPro" id="IPR050922">
    <property type="entry name" value="LytR/CpsA/Psr_CW_biosynth"/>
</dbReference>
<reference evidence="7 8" key="1">
    <citation type="submission" date="2013-08" db="EMBL/GenBank/DDBJ databases">
        <authorList>
            <person name="Durkin A.S."/>
            <person name="Haft D.R."/>
            <person name="McCorrison J."/>
            <person name="Torralba M."/>
            <person name="Gillis M."/>
            <person name="Haft D.H."/>
            <person name="Methe B."/>
            <person name="Sutton G."/>
            <person name="Nelson K.E."/>
        </authorList>
    </citation>
    <scope>NUCLEOTIDE SEQUENCE [LARGE SCALE GENOMIC DNA]</scope>
    <source>
        <strain evidence="6 8">ATCC 35536</strain>
        <strain evidence="5 7">VPI DR56BR1116</strain>
    </source>
</reference>
<dbReference type="Proteomes" id="UP000016646">
    <property type="component" value="Unassembled WGS sequence"/>
</dbReference>
<feature type="transmembrane region" description="Helical" evidence="2">
    <location>
        <begin position="12"/>
        <end position="31"/>
    </location>
</feature>
<dbReference type="EMBL" id="AVQI01000067">
    <property type="protein sequence ID" value="ERK00481.1"/>
    <property type="molecule type" value="Genomic_DNA"/>
</dbReference>
<evidence type="ECO:0000259" key="4">
    <source>
        <dbReference type="Pfam" id="PF13399"/>
    </source>
</evidence>
<dbReference type="EMBL" id="AUZJ01000002">
    <property type="protein sequence ID" value="ERF61871.1"/>
    <property type="molecule type" value="Genomic_DNA"/>
</dbReference>
<protein>
    <recommendedName>
        <fullName evidence="9">Cell envelope-related transcriptional attenuator domain-containing protein</fullName>
    </recommendedName>
</protein>
<evidence type="ECO:0000313" key="8">
    <source>
        <dbReference type="Proteomes" id="UP000016646"/>
    </source>
</evidence>
<dbReference type="PANTHER" id="PTHR33392">
    <property type="entry name" value="POLYISOPRENYL-TEICHOIC ACID--PEPTIDOGLYCAN TEICHOIC ACID TRANSFERASE TAGU"/>
    <property type="match status" value="1"/>
</dbReference>
<dbReference type="RefSeq" id="WP_021329135.1">
    <property type="nucleotide sequence ID" value="NZ_AUZJ01000002.1"/>
</dbReference>
<name>U2L811_TRESO</name>
<evidence type="ECO:0000256" key="2">
    <source>
        <dbReference type="SAM" id="Phobius"/>
    </source>
</evidence>
<dbReference type="Gene3D" id="3.30.70.2390">
    <property type="match status" value="1"/>
</dbReference>
<dbReference type="OrthoDB" id="362782at2"/>
<comment type="similarity">
    <text evidence="1">Belongs to the LytR/CpsA/Psr (LCP) family.</text>
</comment>
<evidence type="ECO:0000313" key="7">
    <source>
        <dbReference type="Proteomes" id="UP000016412"/>
    </source>
</evidence>
<organism evidence="5 7">
    <name type="scientific">Treponema socranskii subsp. socranskii VPI DR56BR1116 = ATCC 35536</name>
    <dbReference type="NCBI Taxonomy" id="1125725"/>
    <lineage>
        <taxon>Bacteria</taxon>
        <taxon>Pseudomonadati</taxon>
        <taxon>Spirochaetota</taxon>
        <taxon>Spirochaetia</taxon>
        <taxon>Spirochaetales</taxon>
        <taxon>Treponemataceae</taxon>
        <taxon>Treponema</taxon>
    </lineage>
</organism>
<dbReference type="InterPro" id="IPR027381">
    <property type="entry name" value="LytR/CpsA/Psr_C"/>
</dbReference>
<keyword evidence="2" id="KW-1133">Transmembrane helix</keyword>
<evidence type="ECO:0000313" key="5">
    <source>
        <dbReference type="EMBL" id="ERF61871.1"/>
    </source>
</evidence>
<sequence length="408" mass="45248">MHIRDEQKGILFLILIFAIIAGVSIFIAMSLRTDTVGKSLENDQVIRTLYVLDDGDGNALMTEVVIYYPVSKKAAVVNIPYNVGGIYRVLEGVEGTQGRTDGIAVIYREKGIAAYLRQIENLLGTSIPFYSIVKLDDFITLTDMMGGLRVFISAPVDSLSADGERWLLPSGAVTLDGDKVSTYIRYRLNEETDADVYERYQNIMIAYFTQLGENKAMILAKKNINKFLPLFSSNLDAKDFTTHMSLLAEMNTEYIIKQNVTGRVSTVDGKQLLFPLNGGEFIKQAVAQSTNMLISTGNTMTSRIYVLEIQNGTTVQGLAHNTAILFQNASYDILSTLNADRNDYEKTVIIDHIGNREIAKMVGDFIRCTNIQEEEVGNDGANESVASVDFTIILGKDFDGRYVRPSAN</sequence>
<dbReference type="Pfam" id="PF03816">
    <property type="entry name" value="LytR_cpsA_psr"/>
    <property type="match status" value="1"/>
</dbReference>
<keyword evidence="2" id="KW-0472">Membrane</keyword>
<evidence type="ECO:0008006" key="9">
    <source>
        <dbReference type="Google" id="ProtNLM"/>
    </source>
</evidence>
<evidence type="ECO:0000259" key="3">
    <source>
        <dbReference type="Pfam" id="PF03816"/>
    </source>
</evidence>
<feature type="domain" description="Cell envelope-related transcriptional attenuator" evidence="3">
    <location>
        <begin position="96"/>
        <end position="210"/>
    </location>
</feature>